<dbReference type="Gene3D" id="3.40.50.12780">
    <property type="entry name" value="N-terminal domain of ligase-like"/>
    <property type="match status" value="1"/>
</dbReference>
<reference evidence="3" key="1">
    <citation type="submission" date="2014-01" db="EMBL/GenBank/DDBJ databases">
        <title>The genome of the white-rot fungus Pycnoporus cinnabarinus: a basidiomycete model with a versatile arsenal for lignocellulosic biomass breakdown.</title>
        <authorList>
            <person name="Levasseur A."/>
            <person name="Lomascolo A."/>
            <person name="Ruiz-Duenas F.J."/>
            <person name="Uzan E."/>
            <person name="Piumi F."/>
            <person name="Kues U."/>
            <person name="Ram A.F.J."/>
            <person name="Murat C."/>
            <person name="Haon M."/>
            <person name="Benoit I."/>
            <person name="Arfi Y."/>
            <person name="Chevret D."/>
            <person name="Drula E."/>
            <person name="Kwon M.J."/>
            <person name="Gouret P."/>
            <person name="Lesage-Meessen L."/>
            <person name="Lombard V."/>
            <person name="Mariette J."/>
            <person name="Noirot C."/>
            <person name="Park J."/>
            <person name="Patyshakuliyeva A."/>
            <person name="Wieneger R.A.B."/>
            <person name="Wosten H.A.B."/>
            <person name="Martin F."/>
            <person name="Coutinho P.M."/>
            <person name="de Vries R."/>
            <person name="Martinez A.T."/>
            <person name="Klopp C."/>
            <person name="Pontarotti P."/>
            <person name="Henrissat B."/>
            <person name="Record E."/>
        </authorList>
    </citation>
    <scope>NUCLEOTIDE SEQUENCE [LARGE SCALE GENOMIC DNA]</scope>
    <source>
        <strain evidence="3">BRFM137</strain>
    </source>
</reference>
<evidence type="ECO:0000259" key="2">
    <source>
        <dbReference type="Pfam" id="PF00501"/>
    </source>
</evidence>
<organism evidence="3 4">
    <name type="scientific">Pycnoporus cinnabarinus</name>
    <name type="common">Cinnabar-red polypore</name>
    <name type="synonym">Trametes cinnabarina</name>
    <dbReference type="NCBI Taxonomy" id="5643"/>
    <lineage>
        <taxon>Eukaryota</taxon>
        <taxon>Fungi</taxon>
        <taxon>Dikarya</taxon>
        <taxon>Basidiomycota</taxon>
        <taxon>Agaricomycotina</taxon>
        <taxon>Agaricomycetes</taxon>
        <taxon>Polyporales</taxon>
        <taxon>Polyporaceae</taxon>
        <taxon>Trametes</taxon>
    </lineage>
</organism>
<dbReference type="SUPFAM" id="SSF56801">
    <property type="entry name" value="Acetyl-CoA synthetase-like"/>
    <property type="match status" value="1"/>
</dbReference>
<dbReference type="InterPro" id="IPR042099">
    <property type="entry name" value="ANL_N_sf"/>
</dbReference>
<evidence type="ECO:0000256" key="1">
    <source>
        <dbReference type="ARBA" id="ARBA00006432"/>
    </source>
</evidence>
<evidence type="ECO:0000313" key="4">
    <source>
        <dbReference type="Proteomes" id="UP000029665"/>
    </source>
</evidence>
<dbReference type="GO" id="GO:0031956">
    <property type="term" value="F:medium-chain fatty acid-CoA ligase activity"/>
    <property type="evidence" value="ECO:0007669"/>
    <property type="project" value="TreeGrafter"/>
</dbReference>
<dbReference type="AlphaFoldDB" id="A0A060S9T4"/>
<dbReference type="EMBL" id="CCBP010000096">
    <property type="protein sequence ID" value="CDO70986.1"/>
    <property type="molecule type" value="Genomic_DNA"/>
</dbReference>
<name>A0A060S9T4_PYCCI</name>
<keyword evidence="4" id="KW-1185">Reference proteome</keyword>
<dbReference type="PANTHER" id="PTHR43201:SF8">
    <property type="entry name" value="ACYL-COA SYNTHETASE FAMILY MEMBER 3"/>
    <property type="match status" value="1"/>
</dbReference>
<dbReference type="Pfam" id="PF00501">
    <property type="entry name" value="AMP-binding"/>
    <property type="match status" value="1"/>
</dbReference>
<feature type="domain" description="AMP-dependent synthetase/ligase" evidence="2">
    <location>
        <begin position="41"/>
        <end position="330"/>
    </location>
</feature>
<dbReference type="GO" id="GO:0006631">
    <property type="term" value="P:fatty acid metabolic process"/>
    <property type="evidence" value="ECO:0007669"/>
    <property type="project" value="TreeGrafter"/>
</dbReference>
<dbReference type="STRING" id="5643.A0A060S9T4"/>
<proteinExistence type="inferred from homology"/>
<protein>
    <recommendedName>
        <fullName evidence="2">AMP-dependent synthetase/ligase domain-containing protein</fullName>
    </recommendedName>
</protein>
<dbReference type="Pfam" id="PF23562">
    <property type="entry name" value="AMP-binding_C_3"/>
    <property type="match status" value="1"/>
</dbReference>
<dbReference type="InterPro" id="IPR000873">
    <property type="entry name" value="AMP-dep_synth/lig_dom"/>
</dbReference>
<sequence length="540" mass="59340">MVALKTHLHALAESVAAYSSLPIFKLPIYDGEDTLRAWLPISYAEFQSHVQHFATHIASRLQAKGIAPRSVIGLWSNGMSYVDVLYIYGIARAGYIPQLFSLRLPNPDVVYELLKRANAKAIIYEPFLADVLSNCPYPAFGAVDLRDIDVGQASLPPMPEPASPKDIAVIFHTSGSTSGQPKLLPCDFKWLDNMVAKSATVSRPLRKTGQDVTVAMGSMCHIGQTFMFLASFQNGACTIQPRAVTFPTDELVSMITQGGLNRLNQFPAFFAVHARAARMNPKVLALLRSLDEILYSGQAMPREDEEWAYANNLQLRNLFGSTECGAMLLSVRGGGQPSPALRPIEGTAYAFMPIKDGSDESEGSGYANVNARLLELVVLAESGDCPHASMRAADGHYHTGDLFVEVAPGAYVNRGRGDDWIKSENCLRCDTRAIEENARQTCADLIGECVVVGNGRPSPALFVEPAQGVQMDEARLRREIIRRTRHFHSRRYLHERITSPKMVVVVPQGTLPRTATKGNVRRRAVEDMFKAELDAMFASA</sequence>
<accession>A0A060S9T4</accession>
<dbReference type="HOGENOM" id="CLU_037349_1_0_1"/>
<comment type="caution">
    <text evidence="3">The sequence shown here is derived from an EMBL/GenBank/DDBJ whole genome shotgun (WGS) entry which is preliminary data.</text>
</comment>
<dbReference type="OMA" id="NGACTIQ"/>
<evidence type="ECO:0000313" key="3">
    <source>
        <dbReference type="EMBL" id="CDO70986.1"/>
    </source>
</evidence>
<comment type="similarity">
    <text evidence="1">Belongs to the ATP-dependent AMP-binding enzyme family.</text>
</comment>
<dbReference type="PANTHER" id="PTHR43201">
    <property type="entry name" value="ACYL-COA SYNTHETASE"/>
    <property type="match status" value="1"/>
</dbReference>
<dbReference type="Proteomes" id="UP000029665">
    <property type="component" value="Unassembled WGS sequence"/>
</dbReference>
<gene>
    <name evidence="3" type="ORF">BN946_scf184830.g18</name>
</gene>
<dbReference type="OrthoDB" id="429813at2759"/>